<dbReference type="eggNOG" id="COG0506">
    <property type="taxonomic scope" value="Bacteria"/>
</dbReference>
<comment type="catalytic activity">
    <reaction evidence="3">
        <text>L-glutamate 5-semialdehyde + NAD(+) + H2O = L-glutamate + NADH + 2 H(+)</text>
        <dbReference type="Rhea" id="RHEA:30235"/>
        <dbReference type="ChEBI" id="CHEBI:15377"/>
        <dbReference type="ChEBI" id="CHEBI:15378"/>
        <dbReference type="ChEBI" id="CHEBI:29985"/>
        <dbReference type="ChEBI" id="CHEBI:57540"/>
        <dbReference type="ChEBI" id="CHEBI:57945"/>
        <dbReference type="ChEBI" id="CHEBI:58066"/>
        <dbReference type="EC" id="1.2.1.88"/>
    </reaction>
</comment>
<dbReference type="NCBIfam" id="NF008869">
    <property type="entry name" value="PRK11904.1"/>
    <property type="match status" value="1"/>
</dbReference>
<dbReference type="Gene3D" id="3.20.20.220">
    <property type="match status" value="1"/>
</dbReference>
<comment type="pathway">
    <text evidence="3">Amino-acid degradation; L-proline degradation into L-glutamate; L-glutamate from L-proline: step 2/2.</text>
</comment>
<dbReference type="Proteomes" id="UP000017813">
    <property type="component" value="Unassembled WGS sequence"/>
</dbReference>
<evidence type="ECO:0000259" key="4">
    <source>
        <dbReference type="Pfam" id="PF00171"/>
    </source>
</evidence>
<keyword evidence="3" id="KW-0804">Transcription</keyword>
<dbReference type="GO" id="GO:0003677">
    <property type="term" value="F:DNA binding"/>
    <property type="evidence" value="ECO:0007669"/>
    <property type="project" value="UniProtKB-KW"/>
</dbReference>
<name>V9HLF0_9NEIS</name>
<dbReference type="InterPro" id="IPR024090">
    <property type="entry name" value="PRODH_PutA_dom_I"/>
</dbReference>
<dbReference type="SUPFAM" id="SSF81935">
    <property type="entry name" value="N-terminal domain of bifunctional PutA protein"/>
    <property type="match status" value="1"/>
</dbReference>
<dbReference type="InterPro" id="IPR050485">
    <property type="entry name" value="Proline_metab_enzyme"/>
</dbReference>
<dbReference type="PANTHER" id="PTHR42862">
    <property type="entry name" value="DELTA-1-PYRROLINE-5-CARBOXYLATE DEHYDROGENASE 1, ISOFORM A-RELATED"/>
    <property type="match status" value="1"/>
</dbReference>
<dbReference type="AlphaFoldDB" id="V9HLF0"/>
<feature type="domain" description="Proline dehydrogenase" evidence="5">
    <location>
        <begin position="177"/>
        <end position="463"/>
    </location>
</feature>
<dbReference type="STRING" id="641147.HMPREF9021_01255"/>
<dbReference type="eggNOG" id="COG4230">
    <property type="taxonomic scope" value="Bacteria"/>
</dbReference>
<dbReference type="Gene3D" id="3.40.605.10">
    <property type="entry name" value="Aldehyde Dehydrogenase, Chain A, domain 1"/>
    <property type="match status" value="1"/>
</dbReference>
<dbReference type="Gene3D" id="1.20.5.550">
    <property type="entry name" value="Single Helix bin"/>
    <property type="match status" value="1"/>
</dbReference>
<feature type="domain" description="Aldehyde dehydrogenase" evidence="4">
    <location>
        <begin position="556"/>
        <end position="985"/>
    </location>
</feature>
<dbReference type="InterPro" id="IPR016162">
    <property type="entry name" value="Ald_DH_N"/>
</dbReference>
<accession>V9HLF0</accession>
<dbReference type="Pfam" id="PF18327">
    <property type="entry name" value="PRODH"/>
    <property type="match status" value="1"/>
</dbReference>
<keyword evidence="3" id="KW-0238">DNA-binding</keyword>
<keyword evidence="8" id="KW-1185">Reference proteome</keyword>
<gene>
    <name evidence="7" type="ORF">HMPREF9021_01255</name>
</gene>
<comment type="pathway">
    <text evidence="3">Amino-acid degradation; L-proline degradation into L-glutamate; L-glutamate from L-proline: step 1/2.</text>
</comment>
<keyword evidence="1 3" id="KW-0560">Oxidoreductase</keyword>
<dbReference type="UniPathway" id="UPA00261">
    <property type="reaction ID" value="UER00373"/>
</dbReference>
<dbReference type="GO" id="GO:0003700">
    <property type="term" value="F:DNA-binding transcription factor activity"/>
    <property type="evidence" value="ECO:0007669"/>
    <property type="project" value="InterPro"/>
</dbReference>
<dbReference type="HOGENOM" id="CLU_005682_1_0_4"/>
<dbReference type="GO" id="GO:0009898">
    <property type="term" value="C:cytoplasmic side of plasma membrane"/>
    <property type="evidence" value="ECO:0007669"/>
    <property type="project" value="TreeGrafter"/>
</dbReference>
<dbReference type="InterPro" id="IPR041349">
    <property type="entry name" value="PRODH"/>
</dbReference>
<dbReference type="PIRSF" id="PIRSF000197">
    <property type="entry name" value="Bifunct_PutA"/>
    <property type="match status" value="1"/>
</dbReference>
<keyword evidence="3" id="KW-0274">FAD</keyword>
<keyword evidence="3" id="KW-0805">Transcription regulation</keyword>
<comment type="caution">
    <text evidence="7">The sequence shown here is derived from an EMBL/GenBank/DDBJ whole genome shotgun (WGS) entry which is preliminary data.</text>
</comment>
<dbReference type="GO" id="GO:0004657">
    <property type="term" value="F:proline dehydrogenase activity"/>
    <property type="evidence" value="ECO:0007669"/>
    <property type="project" value="UniProtKB-UniRule"/>
</dbReference>
<evidence type="ECO:0000256" key="1">
    <source>
        <dbReference type="ARBA" id="ARBA00023002"/>
    </source>
</evidence>
<comment type="similarity">
    <text evidence="3">In the N-terminal section; belongs to the proline dehydrogenase family.</text>
</comment>
<comment type="similarity">
    <text evidence="3">In the C-terminal section; belongs to the aldehyde dehydrogenase family.</text>
</comment>
<dbReference type="InterPro" id="IPR015590">
    <property type="entry name" value="Aldehyde_DH_dom"/>
</dbReference>
<dbReference type="InterPro" id="IPR025703">
    <property type="entry name" value="Bifunct_PutA"/>
</dbReference>
<evidence type="ECO:0000259" key="6">
    <source>
        <dbReference type="Pfam" id="PF18327"/>
    </source>
</evidence>
<evidence type="ECO:0000313" key="7">
    <source>
        <dbReference type="EMBL" id="EFG31027.1"/>
    </source>
</evidence>
<sequence>MFQLTQPQQNPLRRAIAAACRRDEAQAVAEMFERGHLAEDEREQAHSGAWKLSEKIRAKWEKMSGAAALLHQFDGAAPTARPFLAAVQTLPTMTDEATILAFLQDKLSSGDWSEYWKHGQSRLENMALFRKNVQIDANLDVQEQADVLRQAHKKTEQLIDLLAENFIFAEQLDDTTIKAARKWEKAGYSVNYQLVYQAAHTQEEAEWHFQQYVNAIYTVGRASKQVEWTSSHGLTVKLSALFPRFEYAQRERVILELLPKLKKLFLLGLEYHVPLCIDAENSEHLELSLDILDALVNEPRLVDYQGIGFTVQAQHKSTPLVLDYLSSLAHGLRKRLMIRLVEGLDWDGEIERAQVLGLNGYPIYTRVEHMRIAYLACARQLFNLAGAVYPQFATQDAYLVAAIHAMGKTKSFEFQTAFGEDDGLYEQVVGRKKWGRACRINVPIGKRTMWLPHIVARLRDYGTAGRFVHDLANDKIPLTELIRCPLDFAIETQGAPNPEVDLPRYLFLQHGWLNSIGLDLNDPLVLARLQERMNIAQEHGFQAASLLAMNTPSEESHFVQNPADYSDVVGAVAFTNRRFVHNTVSAAKAVETRWQSVLPEKRAERLYAYADALELALPEFVALIVRETGKTLPAAVSEVRQTVDFCRYYARQSETVCVARDPLGTVVILGSWDSPLAGVVGQAVAALAVGNIVIVKPAEQASLTAYQAFKLLHKTGIPCPAAQLLLGAGDVGHELVCDKRINAVLFTGKTETAKLINHTLAQRLDLPLLNTSTGGLNALIADNSVLPEKLCADIIQAAFLNQGPMGNGLRIVCVPHEIAETVIHRLQSLMDELVVGNPMNIATDVGAIIDDTTYEQACIYIQKIATVAQFCHQSKLPENHNGLLIPPTLIELNSLEHIQPDAPILHLYRYRSEDLGRMIDQINGKGYALSFAIHSQIRDVADYAANRMETGSVFINSSIHAPVAGSRSFGGHGFSGTGAQIGGHFYAQSLCEGNWRIPHLNVDAIANEKSVQTIENLIAQCHFEHDARVRLAGQAAQVRLHTLRLAQANLPACRGYLHKLTWRSPRHVWIYGGSLETALAALLAMAAAGIYAVVHRDHLLAGFQEQLSNVMRVSDNPQQQPFVSHMVALDLPMPDIKTALAARNGSIVRIIDARRGLDVVRLFDEVGWYEQII</sequence>
<organism evidence="7 8">
    <name type="scientific">Simonsiella muelleri ATCC 29453</name>
    <dbReference type="NCBI Taxonomy" id="641147"/>
    <lineage>
        <taxon>Bacteria</taxon>
        <taxon>Pseudomonadati</taxon>
        <taxon>Pseudomonadota</taxon>
        <taxon>Betaproteobacteria</taxon>
        <taxon>Neisseriales</taxon>
        <taxon>Neisseriaceae</taxon>
        <taxon>Simonsiella</taxon>
    </lineage>
</organism>
<dbReference type="InterPro" id="IPR029041">
    <property type="entry name" value="FAD-linked_oxidoreductase-like"/>
</dbReference>
<comment type="function">
    <text evidence="3">Oxidizes proline to glutamate for use as a carbon and nitrogen source.</text>
</comment>
<dbReference type="RefSeq" id="WP_002641684.1">
    <property type="nucleotide sequence ID" value="NZ_CP019448.1"/>
</dbReference>
<dbReference type="InterPro" id="IPR016161">
    <property type="entry name" value="Ald_DH/histidinol_DH"/>
</dbReference>
<dbReference type="OrthoDB" id="8613586at2"/>
<protein>
    <recommendedName>
        <fullName evidence="3">Bifunctional protein PutA</fullName>
    </recommendedName>
    <domain>
        <recommendedName>
            <fullName evidence="3">Proline dehydrogenase</fullName>
            <ecNumber evidence="3">1.5.5.2</ecNumber>
        </recommendedName>
        <alternativeName>
            <fullName evidence="3">Proline oxidase</fullName>
        </alternativeName>
    </domain>
    <domain>
        <recommendedName>
            <fullName evidence="3">Delta-1-pyrroline-5-carboxylate dehydrogenase</fullName>
            <shortName evidence="3">P5C dehydrogenase</shortName>
            <ecNumber evidence="3">1.2.1.88</ecNumber>
        </recommendedName>
        <alternativeName>
            <fullName evidence="3">L-glutamate gamma-semialdehyde dehydrogenase</fullName>
        </alternativeName>
    </domain>
</protein>
<dbReference type="EC" id="1.5.5.2" evidence="3"/>
<dbReference type="Pfam" id="PF00171">
    <property type="entry name" value="Aldedh"/>
    <property type="match status" value="1"/>
</dbReference>
<dbReference type="Pfam" id="PF01619">
    <property type="entry name" value="Pro_dh"/>
    <property type="match status" value="1"/>
</dbReference>
<dbReference type="InterPro" id="IPR002872">
    <property type="entry name" value="Proline_DH_dom"/>
</dbReference>
<evidence type="ECO:0000259" key="5">
    <source>
        <dbReference type="Pfam" id="PF01619"/>
    </source>
</evidence>
<dbReference type="InterPro" id="IPR024089">
    <property type="entry name" value="PRODH_PutA_dom_I/II"/>
</dbReference>
<reference evidence="7 8" key="1">
    <citation type="submission" date="2010-03" db="EMBL/GenBank/DDBJ databases">
        <authorList>
            <consortium name="The Broad Institute Genome Sequencing Platform"/>
            <person name="Ward D."/>
            <person name="Earl A."/>
            <person name="Feldgarden M."/>
            <person name="Gevers D."/>
            <person name="Young S."/>
            <person name="Zeng Q."/>
            <person name="Koehrsen M."/>
            <person name="Alvarado L."/>
            <person name="Berlin A.M."/>
            <person name="Borenstein D."/>
            <person name="Chapman S.B."/>
            <person name="Chen Z."/>
            <person name="Engels R."/>
            <person name="Freedman E."/>
            <person name="Gellesch M."/>
            <person name="Goldberg J."/>
            <person name="Griggs A."/>
            <person name="Gujja S."/>
            <person name="Heilman E.R."/>
            <person name="Heiman D.I."/>
            <person name="Hepburn T.A."/>
            <person name="Howarth C."/>
            <person name="Jen D."/>
            <person name="Larson L."/>
            <person name="Mehta T."/>
            <person name="Park D."/>
            <person name="Pearson M."/>
            <person name="Richards J."/>
            <person name="Roberts A."/>
            <person name="Saif S."/>
            <person name="Shea T.D."/>
            <person name="Shenoy N."/>
            <person name="Sisk P."/>
            <person name="Stolte C."/>
            <person name="Sykes S.N."/>
            <person name="Walk T."/>
            <person name="White J."/>
            <person name="Yandava C."/>
            <person name="Izard J."/>
            <person name="Baranova O.V."/>
            <person name="Blanton J.M."/>
            <person name="Tanner A.C."/>
            <person name="Dewhirst F."/>
            <person name="Haas B."/>
            <person name="Nusbaum C."/>
            <person name="Birren B."/>
        </authorList>
    </citation>
    <scope>NUCLEOTIDE SEQUENCE [LARGE SCALE GENOMIC DNA]</scope>
    <source>
        <strain evidence="7 8">ATCC 29453</strain>
    </source>
</reference>
<dbReference type="KEGG" id="smur:BWP33_04840"/>
<dbReference type="GO" id="GO:0003842">
    <property type="term" value="F:L-glutamate gamma-semialdehyde dehydrogenase activity"/>
    <property type="evidence" value="ECO:0007669"/>
    <property type="project" value="UniProtKB-UniRule"/>
</dbReference>
<dbReference type="EMBL" id="ADCY02000021">
    <property type="protein sequence ID" value="EFG31027.1"/>
    <property type="molecule type" value="Genomic_DNA"/>
</dbReference>
<keyword evidence="2 3" id="KW-0520">NAD</keyword>
<keyword evidence="3" id="KW-0285">Flavoprotein</keyword>
<reference evidence="7 8" key="2">
    <citation type="submission" date="2011-10" db="EMBL/GenBank/DDBJ databases">
        <title>The Genome Sequence of Simonsiella muelleri ATCC 29453.</title>
        <authorList>
            <consortium name="The Broad Institute Genome Sequencing Platform"/>
            <consortium name="The Broad Institute Genome Sequencing Center for Infectious Disease"/>
            <person name="Earl A."/>
            <person name="Ward D."/>
            <person name="Feldgarden M."/>
            <person name="Gevers D."/>
            <person name="Izard J."/>
            <person name="Baranova O.V."/>
            <person name="Blanton J.M."/>
            <person name="Tanner A.C."/>
            <person name="Dewhirst F."/>
            <person name="Young S.K."/>
            <person name="Zeng Q."/>
            <person name="Gargeya S."/>
            <person name="Fitzgerald M."/>
            <person name="Haas B."/>
            <person name="Abouelleil A."/>
            <person name="Alvarado L."/>
            <person name="Arachchi H.M."/>
            <person name="Berlin A."/>
            <person name="Brown A."/>
            <person name="Chapman S.B."/>
            <person name="Chen Z."/>
            <person name="Dunbar C."/>
            <person name="Freedman E."/>
            <person name="Gearin G."/>
            <person name="Goldberg J."/>
            <person name="Griggs A."/>
            <person name="Gujja S."/>
            <person name="Heiman D."/>
            <person name="Howarth C."/>
            <person name="Larson L."/>
            <person name="Lui A."/>
            <person name="MacDonald P.J.P."/>
            <person name="Montmayeur A."/>
            <person name="Murphy C."/>
            <person name="Neiman D."/>
            <person name="Pearson M."/>
            <person name="Priest M."/>
            <person name="Roberts A."/>
            <person name="Saif S."/>
            <person name="Shea T."/>
            <person name="Shenoy N."/>
            <person name="Sisk P."/>
            <person name="Stolte C."/>
            <person name="Sykes S."/>
            <person name="Wortman J."/>
            <person name="Nusbaum C."/>
            <person name="Birren B."/>
        </authorList>
    </citation>
    <scope>NUCLEOTIDE SEQUENCE [LARGE SCALE GENOMIC DNA]</scope>
    <source>
        <strain evidence="7 8">ATCC 29453</strain>
    </source>
</reference>
<proteinExistence type="inferred from homology"/>
<comment type="cofactor">
    <cofactor evidence="3">
        <name>FAD</name>
        <dbReference type="ChEBI" id="CHEBI:57692"/>
    </cofactor>
</comment>
<evidence type="ECO:0000256" key="3">
    <source>
        <dbReference type="PIRNR" id="PIRNR000197"/>
    </source>
</evidence>
<keyword evidence="3" id="KW-0678">Repressor</keyword>
<feature type="domain" description="Proline utilization A proline dehydrogenase N-terminal" evidence="6">
    <location>
        <begin position="11"/>
        <end position="57"/>
    </location>
</feature>
<comment type="catalytic activity">
    <reaction evidence="3">
        <text>L-proline + a quinone = (S)-1-pyrroline-5-carboxylate + a quinol + H(+)</text>
        <dbReference type="Rhea" id="RHEA:23784"/>
        <dbReference type="ChEBI" id="CHEBI:15378"/>
        <dbReference type="ChEBI" id="CHEBI:17388"/>
        <dbReference type="ChEBI" id="CHEBI:24646"/>
        <dbReference type="ChEBI" id="CHEBI:60039"/>
        <dbReference type="ChEBI" id="CHEBI:132124"/>
        <dbReference type="EC" id="1.5.5.2"/>
    </reaction>
</comment>
<dbReference type="InterPro" id="IPR016163">
    <property type="entry name" value="Ald_DH_C"/>
</dbReference>
<evidence type="ECO:0000313" key="8">
    <source>
        <dbReference type="Proteomes" id="UP000017813"/>
    </source>
</evidence>
<dbReference type="SUPFAM" id="SSF53720">
    <property type="entry name" value="ALDH-like"/>
    <property type="match status" value="1"/>
</dbReference>
<dbReference type="PANTHER" id="PTHR42862:SF1">
    <property type="entry name" value="DELTA-1-PYRROLINE-5-CARBOXYLATE DEHYDROGENASE 2, ISOFORM A-RELATED"/>
    <property type="match status" value="1"/>
</dbReference>
<dbReference type="SUPFAM" id="SSF51730">
    <property type="entry name" value="FAD-linked oxidoreductase"/>
    <property type="match status" value="1"/>
</dbReference>
<dbReference type="GO" id="GO:0010133">
    <property type="term" value="P:L-proline catabolic process to L-glutamate"/>
    <property type="evidence" value="ECO:0007669"/>
    <property type="project" value="UniProtKB-UniRule"/>
</dbReference>
<dbReference type="EC" id="1.2.1.88" evidence="3"/>
<dbReference type="Gene3D" id="3.40.309.10">
    <property type="entry name" value="Aldehyde Dehydrogenase, Chain A, domain 2"/>
    <property type="match status" value="1"/>
</dbReference>
<keyword evidence="3" id="KW-0642">Proline metabolism</keyword>
<evidence type="ECO:0000256" key="2">
    <source>
        <dbReference type="ARBA" id="ARBA00023027"/>
    </source>
</evidence>